<gene>
    <name evidence="5" type="ORF">TTRE_0000176701</name>
</gene>
<dbReference type="Proteomes" id="UP000030665">
    <property type="component" value="Unassembled WGS sequence"/>
</dbReference>
<dbReference type="PROSITE" id="PS51419">
    <property type="entry name" value="RAB"/>
    <property type="match status" value="1"/>
</dbReference>
<dbReference type="SMART" id="SM00173">
    <property type="entry name" value="RAS"/>
    <property type="match status" value="1"/>
</dbReference>
<dbReference type="InterPro" id="IPR027417">
    <property type="entry name" value="P-loop_NTPase"/>
</dbReference>
<dbReference type="AlphaFoldDB" id="A0A077YZG4"/>
<evidence type="ECO:0000313" key="5">
    <source>
        <dbReference type="EMBL" id="CDW53502.1"/>
    </source>
</evidence>
<evidence type="ECO:0000256" key="2">
    <source>
        <dbReference type="ARBA" id="ARBA00011984"/>
    </source>
</evidence>
<dbReference type="InterPro" id="IPR051065">
    <property type="entry name" value="Ras-related_GTPase"/>
</dbReference>
<accession>A0A077YZG4</accession>
<evidence type="ECO:0000313" key="6">
    <source>
        <dbReference type="Proteomes" id="UP000030665"/>
    </source>
</evidence>
<name>A0A077YZG4_TRITR</name>
<dbReference type="GO" id="GO:0005525">
    <property type="term" value="F:GTP binding"/>
    <property type="evidence" value="ECO:0007669"/>
    <property type="project" value="InterPro"/>
</dbReference>
<keyword evidence="3" id="KW-0378">Hydrolase</keyword>
<dbReference type="PRINTS" id="PR00449">
    <property type="entry name" value="RASTRNSFRMNG"/>
</dbReference>
<evidence type="ECO:0000256" key="3">
    <source>
        <dbReference type="ARBA" id="ARBA00022801"/>
    </source>
</evidence>
<dbReference type="GO" id="GO:0003925">
    <property type="term" value="F:G protein activity"/>
    <property type="evidence" value="ECO:0007669"/>
    <property type="project" value="UniProtKB-EC"/>
</dbReference>
<sequence length="260" mass="29847">MLRNRKVLNEIHIAVVGADGSGKSALTVKFMTKRYIGEYHVNLEDTYCKQMTVCNNECMLWIMDTVEQDGKSSSRYISWADIFLLLYSVTDKDSFEYAENLLKEIHGHDHSICVRNHMVCLIGNKSDLERYREVSKNQGAIMAAMYSAKFYEISVTEEYSTIKKLFRDLTEESLLNRERSSTLATQMSQKNQLWVNDTDGGEIIPSDGSILKTVIDRRSKSPSVKVYDSIKVKMPPTLHQKKSSGLKILKLFQEKYKENS</sequence>
<comment type="catalytic activity">
    <reaction evidence="4">
        <text>GTP + H2O = GDP + phosphate + H(+)</text>
        <dbReference type="Rhea" id="RHEA:19669"/>
        <dbReference type="ChEBI" id="CHEBI:15377"/>
        <dbReference type="ChEBI" id="CHEBI:15378"/>
        <dbReference type="ChEBI" id="CHEBI:37565"/>
        <dbReference type="ChEBI" id="CHEBI:43474"/>
        <dbReference type="ChEBI" id="CHEBI:58189"/>
        <dbReference type="EC" id="3.6.5.2"/>
    </reaction>
</comment>
<dbReference type="OrthoDB" id="18798at2759"/>
<dbReference type="STRING" id="36087.A0A077YZG4"/>
<reference evidence="5" key="1">
    <citation type="submission" date="2014-01" db="EMBL/GenBank/DDBJ databases">
        <authorList>
            <person name="Aslett M."/>
        </authorList>
    </citation>
    <scope>NUCLEOTIDE SEQUENCE</scope>
</reference>
<dbReference type="InterPro" id="IPR001806">
    <property type="entry name" value="Small_GTPase"/>
</dbReference>
<dbReference type="PANTHER" id="PTHR45704">
    <property type="entry name" value="RAS-LIKE FAMILY MEMBER 11"/>
    <property type="match status" value="1"/>
</dbReference>
<organism evidence="5 6">
    <name type="scientific">Trichuris trichiura</name>
    <name type="common">Whipworm</name>
    <name type="synonym">Trichocephalus trichiurus</name>
    <dbReference type="NCBI Taxonomy" id="36087"/>
    <lineage>
        <taxon>Eukaryota</taxon>
        <taxon>Metazoa</taxon>
        <taxon>Ecdysozoa</taxon>
        <taxon>Nematoda</taxon>
        <taxon>Enoplea</taxon>
        <taxon>Dorylaimia</taxon>
        <taxon>Trichinellida</taxon>
        <taxon>Trichuridae</taxon>
        <taxon>Trichuris</taxon>
    </lineage>
</organism>
<proteinExistence type="inferred from homology"/>
<evidence type="ECO:0000256" key="1">
    <source>
        <dbReference type="ARBA" id="ARBA00008344"/>
    </source>
</evidence>
<dbReference type="Pfam" id="PF00071">
    <property type="entry name" value="Ras"/>
    <property type="match status" value="1"/>
</dbReference>
<dbReference type="EC" id="3.6.5.2" evidence="2"/>
<dbReference type="Gene3D" id="3.40.50.300">
    <property type="entry name" value="P-loop containing nucleotide triphosphate hydrolases"/>
    <property type="match status" value="1"/>
</dbReference>
<dbReference type="SUPFAM" id="SSF52540">
    <property type="entry name" value="P-loop containing nucleoside triphosphate hydrolases"/>
    <property type="match status" value="1"/>
</dbReference>
<keyword evidence="6" id="KW-1185">Reference proteome</keyword>
<comment type="similarity">
    <text evidence="1">Belongs to the small GTPase superfamily. Ras family.</text>
</comment>
<dbReference type="EMBL" id="HG805856">
    <property type="protein sequence ID" value="CDW53502.1"/>
    <property type="molecule type" value="Genomic_DNA"/>
</dbReference>
<evidence type="ECO:0000256" key="4">
    <source>
        <dbReference type="ARBA" id="ARBA00048098"/>
    </source>
</evidence>
<dbReference type="SMART" id="SM00175">
    <property type="entry name" value="RAB"/>
    <property type="match status" value="1"/>
</dbReference>
<protein>
    <recommendedName>
        <fullName evidence="2">small monomeric GTPase</fullName>
        <ecNumber evidence="2">3.6.5.2</ecNumber>
    </recommendedName>
</protein>
<reference evidence="5" key="2">
    <citation type="submission" date="2014-03" db="EMBL/GenBank/DDBJ databases">
        <title>The whipworm genome and dual-species transcriptomics of an intimate host-pathogen interaction.</title>
        <authorList>
            <person name="Foth B.J."/>
            <person name="Tsai I.J."/>
            <person name="Reid A.J."/>
            <person name="Bancroft A.J."/>
            <person name="Nichol S."/>
            <person name="Tracey A."/>
            <person name="Holroyd N."/>
            <person name="Cotton J.A."/>
            <person name="Stanley E.J."/>
            <person name="Zarowiecki M."/>
            <person name="Liu J.Z."/>
            <person name="Huckvale T."/>
            <person name="Cooper P.J."/>
            <person name="Grencis R.K."/>
            <person name="Berriman M."/>
        </authorList>
    </citation>
    <scope>NUCLEOTIDE SEQUENCE [LARGE SCALE GENOMIC DNA]</scope>
</reference>
<dbReference type="PROSITE" id="PS51421">
    <property type="entry name" value="RAS"/>
    <property type="match status" value="1"/>
</dbReference>